<dbReference type="AlphaFoldDB" id="A0A3M7RPT2"/>
<evidence type="ECO:0000313" key="1">
    <source>
        <dbReference type="EMBL" id="RNA25345.1"/>
    </source>
</evidence>
<evidence type="ECO:0000313" key="2">
    <source>
        <dbReference type="Proteomes" id="UP000276133"/>
    </source>
</evidence>
<reference evidence="1 2" key="1">
    <citation type="journal article" date="2018" name="Sci. Rep.">
        <title>Genomic signatures of local adaptation to the degree of environmental predictability in rotifers.</title>
        <authorList>
            <person name="Franch-Gras L."/>
            <person name="Hahn C."/>
            <person name="Garcia-Roger E.M."/>
            <person name="Carmona M.J."/>
            <person name="Serra M."/>
            <person name="Gomez A."/>
        </authorList>
    </citation>
    <scope>NUCLEOTIDE SEQUENCE [LARGE SCALE GENOMIC DNA]</scope>
    <source>
        <strain evidence="1">HYR1</strain>
    </source>
</reference>
<gene>
    <name evidence="1" type="ORF">BpHYR1_049718</name>
</gene>
<sequence>MDIGISLSILNEILLRTAILSENTIDQDTNPTFSRLICLNKIDYLCNKYNFTCREFYALSEYIYFLRTNQIEFKSTRRYE</sequence>
<name>A0A3M7RPT2_BRAPC</name>
<dbReference type="EMBL" id="REGN01002938">
    <property type="protein sequence ID" value="RNA25345.1"/>
    <property type="molecule type" value="Genomic_DNA"/>
</dbReference>
<accession>A0A3M7RPT2</accession>
<dbReference type="Proteomes" id="UP000276133">
    <property type="component" value="Unassembled WGS sequence"/>
</dbReference>
<proteinExistence type="predicted"/>
<comment type="caution">
    <text evidence="1">The sequence shown here is derived from an EMBL/GenBank/DDBJ whole genome shotgun (WGS) entry which is preliminary data.</text>
</comment>
<protein>
    <submittedName>
        <fullName evidence="1">Uncharacterized protein</fullName>
    </submittedName>
</protein>
<organism evidence="1 2">
    <name type="scientific">Brachionus plicatilis</name>
    <name type="common">Marine rotifer</name>
    <name type="synonym">Brachionus muelleri</name>
    <dbReference type="NCBI Taxonomy" id="10195"/>
    <lineage>
        <taxon>Eukaryota</taxon>
        <taxon>Metazoa</taxon>
        <taxon>Spiralia</taxon>
        <taxon>Gnathifera</taxon>
        <taxon>Rotifera</taxon>
        <taxon>Eurotatoria</taxon>
        <taxon>Monogononta</taxon>
        <taxon>Pseudotrocha</taxon>
        <taxon>Ploima</taxon>
        <taxon>Brachionidae</taxon>
        <taxon>Brachionus</taxon>
    </lineage>
</organism>
<keyword evidence="2" id="KW-1185">Reference proteome</keyword>